<dbReference type="InterPro" id="IPR001245">
    <property type="entry name" value="Ser-Thr/Tyr_kinase_cat_dom"/>
</dbReference>
<evidence type="ECO:0000256" key="17">
    <source>
        <dbReference type="ARBA" id="ARBA00048679"/>
    </source>
</evidence>
<dbReference type="EMBL" id="KI517464">
    <property type="protein sequence ID" value="ESQ42382.1"/>
    <property type="molecule type" value="Genomic_DNA"/>
</dbReference>
<evidence type="ECO:0000256" key="7">
    <source>
        <dbReference type="ARBA" id="ARBA00022692"/>
    </source>
</evidence>
<dbReference type="FunFam" id="3.30.200.20:FF:000394">
    <property type="entry name" value="Leucine-rich repeat receptor-like protein kinase"/>
    <property type="match status" value="1"/>
</dbReference>
<dbReference type="CDD" id="cd14066">
    <property type="entry name" value="STKc_IRAK"/>
    <property type="match status" value="1"/>
</dbReference>
<dbReference type="KEGG" id="eus:EUTSA_v10012629mg"/>
<evidence type="ECO:0000313" key="23">
    <source>
        <dbReference type="Proteomes" id="UP000030689"/>
    </source>
</evidence>
<dbReference type="Gramene" id="ESQ42382">
    <property type="protein sequence ID" value="ESQ42382"/>
    <property type="gene ID" value="EUTSA_v10012629mg"/>
</dbReference>
<dbReference type="GO" id="GO:0016020">
    <property type="term" value="C:membrane"/>
    <property type="evidence" value="ECO:0007669"/>
    <property type="project" value="UniProtKB-SubCell"/>
</dbReference>
<dbReference type="FunFam" id="3.80.10.10:FF:000129">
    <property type="entry name" value="Leucine-rich repeat receptor-like kinase"/>
    <property type="match status" value="1"/>
</dbReference>
<proteinExistence type="predicted"/>
<name>V4LIX3_EUTSA</name>
<keyword evidence="12 18" id="KW-0067">ATP-binding</keyword>
<dbReference type="PANTHER" id="PTHR45631:SF118">
    <property type="entry name" value="PROTEIN KINASE DOMAIN-CONTAINING PROTEIN"/>
    <property type="match status" value="1"/>
</dbReference>
<dbReference type="OMA" id="WLPHIST"/>
<dbReference type="InterPro" id="IPR011009">
    <property type="entry name" value="Kinase-like_dom_sf"/>
</dbReference>
<feature type="domain" description="Protein kinase" evidence="21">
    <location>
        <begin position="614"/>
        <end position="888"/>
    </location>
</feature>
<evidence type="ECO:0000256" key="2">
    <source>
        <dbReference type="ARBA" id="ARBA00012513"/>
    </source>
</evidence>
<dbReference type="eggNOG" id="ENOG502QQCZ">
    <property type="taxonomic scope" value="Eukaryota"/>
</dbReference>
<evidence type="ECO:0000313" key="22">
    <source>
        <dbReference type="EMBL" id="ESQ42382.1"/>
    </source>
</evidence>
<feature type="signal peptide" evidence="20">
    <location>
        <begin position="1"/>
        <end position="23"/>
    </location>
</feature>
<evidence type="ECO:0000256" key="19">
    <source>
        <dbReference type="SAM" id="Phobius"/>
    </source>
</evidence>
<accession>V4LIX3</accession>
<evidence type="ECO:0000256" key="1">
    <source>
        <dbReference type="ARBA" id="ARBA00004167"/>
    </source>
</evidence>
<keyword evidence="6" id="KW-0808">Transferase</keyword>
<evidence type="ECO:0000256" key="10">
    <source>
        <dbReference type="ARBA" id="ARBA00022741"/>
    </source>
</evidence>
<evidence type="ECO:0000256" key="3">
    <source>
        <dbReference type="ARBA" id="ARBA00022527"/>
    </source>
</evidence>
<dbReference type="InterPro" id="IPR017441">
    <property type="entry name" value="Protein_kinase_ATP_BS"/>
</dbReference>
<dbReference type="Pfam" id="PF12819">
    <property type="entry name" value="Malectin_like"/>
    <property type="match status" value="1"/>
</dbReference>
<dbReference type="Gene3D" id="1.10.510.10">
    <property type="entry name" value="Transferase(Phosphotransferase) domain 1"/>
    <property type="match status" value="1"/>
</dbReference>
<keyword evidence="7 19" id="KW-0812">Transmembrane</keyword>
<dbReference type="InterPro" id="IPR000719">
    <property type="entry name" value="Prot_kinase_dom"/>
</dbReference>
<reference evidence="22 23" key="1">
    <citation type="journal article" date="2013" name="Front. Plant Sci.">
        <title>The Reference Genome of the Halophytic Plant Eutrema salsugineum.</title>
        <authorList>
            <person name="Yang R."/>
            <person name="Jarvis D.E."/>
            <person name="Chen H."/>
            <person name="Beilstein M.A."/>
            <person name="Grimwood J."/>
            <person name="Jenkins J."/>
            <person name="Shu S."/>
            <person name="Prochnik S."/>
            <person name="Xin M."/>
            <person name="Ma C."/>
            <person name="Schmutz J."/>
            <person name="Wing R.A."/>
            <person name="Mitchell-Olds T."/>
            <person name="Schumaker K.S."/>
            <person name="Wang X."/>
        </authorList>
    </citation>
    <scope>NUCLEOTIDE SEQUENCE [LARGE SCALE GENOMIC DNA]</scope>
</reference>
<keyword evidence="11" id="KW-0418">Kinase</keyword>
<keyword evidence="4" id="KW-0597">Phosphoprotein</keyword>
<dbReference type="InterPro" id="IPR001611">
    <property type="entry name" value="Leu-rich_rpt"/>
</dbReference>
<dbReference type="AlphaFoldDB" id="V4LIX3"/>
<evidence type="ECO:0000256" key="14">
    <source>
        <dbReference type="ARBA" id="ARBA00023136"/>
    </source>
</evidence>
<comment type="catalytic activity">
    <reaction evidence="16">
        <text>L-threonyl-[protein] + ATP = O-phospho-L-threonyl-[protein] + ADP + H(+)</text>
        <dbReference type="Rhea" id="RHEA:46608"/>
        <dbReference type="Rhea" id="RHEA-COMP:11060"/>
        <dbReference type="Rhea" id="RHEA-COMP:11605"/>
        <dbReference type="ChEBI" id="CHEBI:15378"/>
        <dbReference type="ChEBI" id="CHEBI:30013"/>
        <dbReference type="ChEBI" id="CHEBI:30616"/>
        <dbReference type="ChEBI" id="CHEBI:61977"/>
        <dbReference type="ChEBI" id="CHEBI:456216"/>
        <dbReference type="EC" id="2.7.11.1"/>
    </reaction>
</comment>
<dbReference type="SMART" id="SM00220">
    <property type="entry name" value="S_TKc"/>
    <property type="match status" value="1"/>
</dbReference>
<evidence type="ECO:0000256" key="18">
    <source>
        <dbReference type="PROSITE-ProRule" id="PRU10141"/>
    </source>
</evidence>
<dbReference type="Pfam" id="PF13855">
    <property type="entry name" value="LRR_8"/>
    <property type="match status" value="1"/>
</dbReference>
<evidence type="ECO:0000259" key="21">
    <source>
        <dbReference type="PROSITE" id="PS50011"/>
    </source>
</evidence>
<evidence type="ECO:0000256" key="13">
    <source>
        <dbReference type="ARBA" id="ARBA00022989"/>
    </source>
</evidence>
<dbReference type="InterPro" id="IPR024788">
    <property type="entry name" value="Malectin-like_Carb-bd_dom"/>
</dbReference>
<dbReference type="SUPFAM" id="SSF52058">
    <property type="entry name" value="L domain-like"/>
    <property type="match status" value="1"/>
</dbReference>
<dbReference type="Proteomes" id="UP000030689">
    <property type="component" value="Unassembled WGS sequence"/>
</dbReference>
<dbReference type="Gene3D" id="3.30.200.20">
    <property type="entry name" value="Phosphorylase Kinase, domain 1"/>
    <property type="match status" value="1"/>
</dbReference>
<keyword evidence="10 18" id="KW-0547">Nucleotide-binding</keyword>
<dbReference type="InterPro" id="IPR032675">
    <property type="entry name" value="LRR_dom_sf"/>
</dbReference>
<dbReference type="FunFam" id="1.10.510.10:FF:000146">
    <property type="entry name" value="LRR receptor-like serine/threonine-protein kinase IOS1"/>
    <property type="match status" value="1"/>
</dbReference>
<keyword evidence="9" id="KW-0677">Repeat</keyword>
<keyword evidence="14 19" id="KW-0472">Membrane</keyword>
<dbReference type="PANTHER" id="PTHR45631">
    <property type="entry name" value="OS07G0107800 PROTEIN-RELATED"/>
    <property type="match status" value="1"/>
</dbReference>
<evidence type="ECO:0000256" key="16">
    <source>
        <dbReference type="ARBA" id="ARBA00047899"/>
    </source>
</evidence>
<evidence type="ECO:0000256" key="6">
    <source>
        <dbReference type="ARBA" id="ARBA00022679"/>
    </source>
</evidence>
<keyword evidence="13 19" id="KW-1133">Transmembrane helix</keyword>
<evidence type="ECO:0000256" key="11">
    <source>
        <dbReference type="ARBA" id="ARBA00022777"/>
    </source>
</evidence>
<gene>
    <name evidence="22" type="ORF">EUTSA_v10012629mg</name>
</gene>
<dbReference type="SUPFAM" id="SSF56112">
    <property type="entry name" value="Protein kinase-like (PK-like)"/>
    <property type="match status" value="1"/>
</dbReference>
<dbReference type="PROSITE" id="PS00108">
    <property type="entry name" value="PROTEIN_KINASE_ST"/>
    <property type="match status" value="1"/>
</dbReference>
<evidence type="ECO:0000256" key="5">
    <source>
        <dbReference type="ARBA" id="ARBA00022614"/>
    </source>
</evidence>
<dbReference type="Pfam" id="PF07714">
    <property type="entry name" value="PK_Tyr_Ser-Thr"/>
    <property type="match status" value="1"/>
</dbReference>
<keyword evidence="23" id="KW-1185">Reference proteome</keyword>
<dbReference type="GO" id="GO:0005524">
    <property type="term" value="F:ATP binding"/>
    <property type="evidence" value="ECO:0007669"/>
    <property type="project" value="UniProtKB-UniRule"/>
</dbReference>
<protein>
    <recommendedName>
        <fullName evidence="2">non-specific serine/threonine protein kinase</fullName>
        <ecNumber evidence="2">2.7.11.1</ecNumber>
    </recommendedName>
</protein>
<evidence type="ECO:0000256" key="20">
    <source>
        <dbReference type="SAM" id="SignalP"/>
    </source>
</evidence>
<evidence type="ECO:0000256" key="12">
    <source>
        <dbReference type="ARBA" id="ARBA00022840"/>
    </source>
</evidence>
<keyword evidence="5" id="KW-0433">Leucine-rich repeat</keyword>
<evidence type="ECO:0000256" key="4">
    <source>
        <dbReference type="ARBA" id="ARBA00022553"/>
    </source>
</evidence>
<feature type="binding site" evidence="18">
    <location>
        <position position="642"/>
    </location>
    <ligand>
        <name>ATP</name>
        <dbReference type="ChEBI" id="CHEBI:30616"/>
    </ligand>
</feature>
<dbReference type="GO" id="GO:0004674">
    <property type="term" value="F:protein serine/threonine kinase activity"/>
    <property type="evidence" value="ECO:0007669"/>
    <property type="project" value="UniProtKB-KW"/>
</dbReference>
<dbReference type="PROSITE" id="PS50011">
    <property type="entry name" value="PROTEIN_KINASE_DOM"/>
    <property type="match status" value="1"/>
</dbReference>
<dbReference type="PROSITE" id="PS00107">
    <property type="entry name" value="PROTEIN_KINASE_ATP"/>
    <property type="match status" value="1"/>
</dbReference>
<keyword evidence="3" id="KW-0723">Serine/threonine-protein kinase</keyword>
<feature type="chain" id="PRO_5004721404" description="non-specific serine/threonine protein kinase" evidence="20">
    <location>
        <begin position="24"/>
        <end position="898"/>
    </location>
</feature>
<feature type="transmembrane region" description="Helical" evidence="19">
    <location>
        <begin position="508"/>
        <end position="531"/>
    </location>
</feature>
<evidence type="ECO:0000256" key="15">
    <source>
        <dbReference type="ARBA" id="ARBA00023170"/>
    </source>
</evidence>
<comment type="subcellular location">
    <subcellularLocation>
        <location evidence="1">Membrane</location>
        <topology evidence="1">Single-pass membrane protein</topology>
    </subcellularLocation>
</comment>
<organism evidence="22 23">
    <name type="scientific">Eutrema salsugineum</name>
    <name type="common">Saltwater cress</name>
    <name type="synonym">Sisymbrium salsugineum</name>
    <dbReference type="NCBI Taxonomy" id="72664"/>
    <lineage>
        <taxon>Eukaryota</taxon>
        <taxon>Viridiplantae</taxon>
        <taxon>Streptophyta</taxon>
        <taxon>Embryophyta</taxon>
        <taxon>Tracheophyta</taxon>
        <taxon>Spermatophyta</taxon>
        <taxon>Magnoliopsida</taxon>
        <taxon>eudicotyledons</taxon>
        <taxon>Gunneridae</taxon>
        <taxon>Pentapetalae</taxon>
        <taxon>rosids</taxon>
        <taxon>malvids</taxon>
        <taxon>Brassicales</taxon>
        <taxon>Brassicaceae</taxon>
        <taxon>Eutremeae</taxon>
        <taxon>Eutrema</taxon>
    </lineage>
</organism>
<evidence type="ECO:0000256" key="9">
    <source>
        <dbReference type="ARBA" id="ARBA00022737"/>
    </source>
</evidence>
<dbReference type="EC" id="2.7.11.1" evidence="2"/>
<sequence>MESSLRLLLVLIATVAIIHLVQAQDQRGFISLDCGLPANEVSPYNETSTGLQFSSDAEFIKSGETGRIQKYMESDYFKPYKTLRYFREGTRNCYNIPVDKGRMYLIRAWFLYGNYDGLDINPKFDLYLGPNLWTTMDMQKPGNNDTREEMLHIPTSDSLQICLVKTGTTTPFISSLELRPMGNKSYITTYGSLKLLRRIYYTKSDAYIRYPGDAYDRIWNPRSRSWLTHISTTKDVSNGGNYNLPEAVRQNAAIPTNVSDPLRITWTSENPNDEYYTYEHNAEIQDLQANETREFIEFWNGNSITDPITPKILEIKTIQSVTPRTCQGGECSLQLTRTERSTLPPLLNAYEIYSVIQFMQPETNEDEVFALKSIQDTYKLSRINWQGDPCVPQHLMWDGLNCSDTIISTSPPRVTSLNLSSIGLTGTIAAAIQNLTQLENLDLSNNKLTGELPEFLGNIKSLLFINLSGNNLNGLIPQTLERRGVLLHGNPRLCHFGSSCSKPRSKKLLVAIVALASVVIVIATLIVFLVLKKKKVSTVQGNMQGNSRLIDKLFEVSSRIVLFTTPNVSLIWPAPLLRQIMSPMVNITRSDSPKPLIELKTKRFTYSEVITMTNNFQRALGKGGFGIVYHGNLNDSEQVAVKVCNESSTQFVKQFKAEVDLLLRVHHTNLVNLVGYCDEGDRLALIYEFVPNGDLKEHMSGKHGRPIINWGMRLRIAVDSALGLEYLHSGCKPSMIHRDVKTANILLGEHFQAKLADFGLSRSSPVAGETHVSASVVAGTPGYLDPEYHDTGRLSEKSDVYSFGIVLLEMITNKPVIDGTRENSNIAQWVRFELNQGEITKIMDPNLCVDYNSPSVWSALALAVSCADPSSTKRPTMSQVVSKLKECIENLRASSELL</sequence>
<evidence type="ECO:0000256" key="8">
    <source>
        <dbReference type="ARBA" id="ARBA00022729"/>
    </source>
</evidence>
<dbReference type="InterPro" id="IPR008271">
    <property type="entry name" value="Ser/Thr_kinase_AS"/>
</dbReference>
<keyword evidence="8 20" id="KW-0732">Signal</keyword>
<keyword evidence="15" id="KW-0675">Receptor</keyword>
<comment type="catalytic activity">
    <reaction evidence="17">
        <text>L-seryl-[protein] + ATP = O-phospho-L-seryl-[protein] + ADP + H(+)</text>
        <dbReference type="Rhea" id="RHEA:17989"/>
        <dbReference type="Rhea" id="RHEA-COMP:9863"/>
        <dbReference type="Rhea" id="RHEA-COMP:11604"/>
        <dbReference type="ChEBI" id="CHEBI:15378"/>
        <dbReference type="ChEBI" id="CHEBI:29999"/>
        <dbReference type="ChEBI" id="CHEBI:30616"/>
        <dbReference type="ChEBI" id="CHEBI:83421"/>
        <dbReference type="ChEBI" id="CHEBI:456216"/>
        <dbReference type="EC" id="2.7.11.1"/>
    </reaction>
</comment>
<dbReference type="Gene3D" id="3.80.10.10">
    <property type="entry name" value="Ribonuclease Inhibitor"/>
    <property type="match status" value="1"/>
</dbReference>